<organism evidence="1 2">
    <name type="scientific">Ralstonia soli</name>
    <dbReference type="NCBI Taxonomy" id="2953896"/>
    <lineage>
        <taxon>Bacteria</taxon>
        <taxon>Pseudomonadati</taxon>
        <taxon>Pseudomonadota</taxon>
        <taxon>Betaproteobacteria</taxon>
        <taxon>Burkholderiales</taxon>
        <taxon>Burkholderiaceae</taxon>
        <taxon>Ralstonia</taxon>
    </lineage>
</organism>
<evidence type="ECO:0000313" key="2">
    <source>
        <dbReference type="Proteomes" id="UP001162811"/>
    </source>
</evidence>
<reference evidence="1" key="2">
    <citation type="journal article" date="2023" name="Front. Microbiol.">
        <title>Ralstonia chuxiongensis sp. nov., Ralstonia mojiangensis sp. nov., and Ralstonia soli sp. nov., isolated from tobacco fields, are three novel species in the family Burkholderiaceae.</title>
        <authorList>
            <person name="Lu C.H."/>
            <person name="Zhang Y.Y."/>
            <person name="Jiang N."/>
            <person name="Chen W."/>
            <person name="Shao X."/>
            <person name="Zhao Z.M."/>
            <person name="Lu W.L."/>
            <person name="Hu X."/>
            <person name="Xi Y.X."/>
            <person name="Zou S.Y."/>
            <person name="Wei Q.J."/>
            <person name="Lin Z.L."/>
            <person name="Gong L."/>
            <person name="Gai X.T."/>
            <person name="Zhang L.Q."/>
            <person name="Li J.Y."/>
            <person name="Jin Y."/>
            <person name="Xia Z.Y."/>
        </authorList>
    </citation>
    <scope>NUCLEOTIDE SEQUENCE</scope>
    <source>
        <strain evidence="1">21MJYT02-11</strain>
    </source>
</reference>
<accession>A0ABT1AKZ1</accession>
<comment type="caution">
    <text evidence="1">The sequence shown here is derived from an EMBL/GenBank/DDBJ whole genome shotgun (WGS) entry which is preliminary data.</text>
</comment>
<protein>
    <submittedName>
        <fullName evidence="1">Uncharacterized protein</fullName>
    </submittedName>
</protein>
<dbReference type="RefSeq" id="WP_252680698.1">
    <property type="nucleotide sequence ID" value="NZ_JAMXHT010000004.1"/>
</dbReference>
<evidence type="ECO:0000313" key="1">
    <source>
        <dbReference type="EMBL" id="MCO5399053.1"/>
    </source>
</evidence>
<dbReference type="Proteomes" id="UP001162811">
    <property type="component" value="Unassembled WGS sequence"/>
</dbReference>
<keyword evidence="2" id="KW-1185">Reference proteome</keyword>
<sequence length="115" mass="12532">MDELARLPRLRQGGAVCSPGAVSSSPTPKIYAIRMKAGERVDMVALPQDGAIRRADGFRLVARMTFRVGASQRISRGGNPLVRVSSVVIRRAADVEVDALREQHIFMPVRFGSVT</sequence>
<reference evidence="1" key="1">
    <citation type="submission" date="2022-06" db="EMBL/GenBank/DDBJ databases">
        <authorList>
            <person name="Lu C.-H."/>
        </authorList>
    </citation>
    <scope>NUCLEOTIDE SEQUENCE</scope>
    <source>
        <strain evidence="1">21MJYT02-11</strain>
    </source>
</reference>
<proteinExistence type="predicted"/>
<gene>
    <name evidence="1" type="ORF">NG900_12700</name>
</gene>
<dbReference type="EMBL" id="JAMXHT010000004">
    <property type="protein sequence ID" value="MCO5399053.1"/>
    <property type="molecule type" value="Genomic_DNA"/>
</dbReference>
<name>A0ABT1AKZ1_9RALS</name>